<evidence type="ECO:0000256" key="6">
    <source>
        <dbReference type="ARBA" id="ARBA00022833"/>
    </source>
</evidence>
<dbReference type="EMBL" id="JBAMIC010000018">
    <property type="protein sequence ID" value="KAK7095289.1"/>
    <property type="molecule type" value="Genomic_DNA"/>
</dbReference>
<reference evidence="12 13" key="1">
    <citation type="submission" date="2024-02" db="EMBL/GenBank/DDBJ databases">
        <title>Chromosome-scale genome assembly of the rough periwinkle Littorina saxatilis.</title>
        <authorList>
            <person name="De Jode A."/>
            <person name="Faria R."/>
            <person name="Formenti G."/>
            <person name="Sims Y."/>
            <person name="Smith T.P."/>
            <person name="Tracey A."/>
            <person name="Wood J.M.D."/>
            <person name="Zagrodzka Z.B."/>
            <person name="Johannesson K."/>
            <person name="Butlin R.K."/>
            <person name="Leder E.H."/>
        </authorList>
    </citation>
    <scope>NUCLEOTIDE SEQUENCE [LARGE SCALE GENOMIC DNA]</scope>
    <source>
        <strain evidence="12">Snail1</strain>
        <tissue evidence="12">Muscle</tissue>
    </source>
</reference>
<evidence type="ECO:0000256" key="7">
    <source>
        <dbReference type="ARBA" id="ARBA00023242"/>
    </source>
</evidence>
<keyword evidence="6" id="KW-0862">Zinc</keyword>
<dbReference type="PROSITE" id="PS51133">
    <property type="entry name" value="ZF_TFIIS_2"/>
    <property type="match status" value="1"/>
</dbReference>
<evidence type="ECO:0000259" key="11">
    <source>
        <dbReference type="PROSITE" id="PS51133"/>
    </source>
</evidence>
<dbReference type="AlphaFoldDB" id="A0AAN9B027"/>
<evidence type="ECO:0000256" key="9">
    <source>
        <dbReference type="ARBA" id="ARBA00044497"/>
    </source>
</evidence>
<evidence type="ECO:0000313" key="12">
    <source>
        <dbReference type="EMBL" id="KAK7095289.1"/>
    </source>
</evidence>
<evidence type="ECO:0000256" key="1">
    <source>
        <dbReference type="ARBA" id="ARBA00004604"/>
    </source>
</evidence>
<evidence type="ECO:0000256" key="4">
    <source>
        <dbReference type="ARBA" id="ARBA00022723"/>
    </source>
</evidence>
<keyword evidence="3" id="KW-0804">Transcription</keyword>
<organism evidence="12 13">
    <name type="scientific">Littorina saxatilis</name>
    <dbReference type="NCBI Taxonomy" id="31220"/>
    <lineage>
        <taxon>Eukaryota</taxon>
        <taxon>Metazoa</taxon>
        <taxon>Spiralia</taxon>
        <taxon>Lophotrochozoa</taxon>
        <taxon>Mollusca</taxon>
        <taxon>Gastropoda</taxon>
        <taxon>Caenogastropoda</taxon>
        <taxon>Littorinimorpha</taxon>
        <taxon>Littorinoidea</taxon>
        <taxon>Littorinidae</taxon>
        <taxon>Littorina</taxon>
    </lineage>
</organism>
<keyword evidence="7" id="KW-0539">Nucleus</keyword>
<feature type="domain" description="TFIIS-type" evidence="11">
    <location>
        <begin position="48"/>
        <end position="91"/>
    </location>
</feature>
<dbReference type="Gene3D" id="2.20.25.10">
    <property type="match status" value="1"/>
</dbReference>
<dbReference type="GO" id="GO:0006363">
    <property type="term" value="P:termination of RNA polymerase I transcription"/>
    <property type="evidence" value="ECO:0007669"/>
    <property type="project" value="TreeGrafter"/>
</dbReference>
<dbReference type="GO" id="GO:0005736">
    <property type="term" value="C:RNA polymerase I complex"/>
    <property type="evidence" value="ECO:0007669"/>
    <property type="project" value="TreeGrafter"/>
</dbReference>
<evidence type="ECO:0000313" key="13">
    <source>
        <dbReference type="Proteomes" id="UP001374579"/>
    </source>
</evidence>
<dbReference type="Pfam" id="PF01096">
    <property type="entry name" value="Zn_ribbon_TFIIS"/>
    <property type="match status" value="1"/>
</dbReference>
<dbReference type="Proteomes" id="UP001374579">
    <property type="component" value="Unassembled WGS sequence"/>
</dbReference>
<evidence type="ECO:0000256" key="2">
    <source>
        <dbReference type="ARBA" id="ARBA00018784"/>
    </source>
</evidence>
<dbReference type="InterPro" id="IPR034004">
    <property type="entry name" value="Zn_ribbon_RPA12_C"/>
</dbReference>
<comment type="function">
    <text evidence="9">Core component of RNA polymerase I (Pol I), a DNA-dependent RNA polymerase which synthesizes ribosomal RNA precursors using the four ribonucleoside triphosphates as substrates. Can mediate Pol I proofreading of the nascent RNA transcript. Anchors into the Pol I active site to monitor transcription fidelity and cleave mis-incorporated 5'-ribonucleotides.</text>
</comment>
<dbReference type="InterPro" id="IPR012164">
    <property type="entry name" value="Rpa12/Rpb9/Rpc10/TFS"/>
</dbReference>
<sequence>MERQDKYKMQSFFGIERVSTTVFNKPKSKSELLRDRDTTLDMPTGPKVDRKCKKCGHEGMTYTTQQTRSADEGQTVFYCCINCKAMEIENS</sequence>
<name>A0AAN9B027_9CAEN</name>
<evidence type="ECO:0000256" key="10">
    <source>
        <dbReference type="PROSITE-ProRule" id="PRU00472"/>
    </source>
</evidence>
<dbReference type="SUPFAM" id="SSF57783">
    <property type="entry name" value="Zinc beta-ribbon"/>
    <property type="match status" value="1"/>
</dbReference>
<dbReference type="GO" id="GO:0008270">
    <property type="term" value="F:zinc ion binding"/>
    <property type="evidence" value="ECO:0007669"/>
    <property type="project" value="UniProtKB-KW"/>
</dbReference>
<dbReference type="PANTHER" id="PTHR11239">
    <property type="entry name" value="DNA-DIRECTED RNA POLYMERASE"/>
    <property type="match status" value="1"/>
</dbReference>
<accession>A0AAN9B027</accession>
<comment type="subcellular location">
    <subcellularLocation>
        <location evidence="1">Nucleus</location>
        <location evidence="1">Nucleolus</location>
    </subcellularLocation>
</comment>
<proteinExistence type="predicted"/>
<dbReference type="GO" id="GO:0003899">
    <property type="term" value="F:DNA-directed RNA polymerase activity"/>
    <property type="evidence" value="ECO:0007669"/>
    <property type="project" value="InterPro"/>
</dbReference>
<protein>
    <recommendedName>
        <fullName evidence="2">DNA-directed RNA polymerase I subunit RPA12</fullName>
    </recommendedName>
    <alternativeName>
        <fullName evidence="8">DNA-directed RNA polymerase I subunit H</fullName>
    </alternativeName>
</protein>
<keyword evidence="5 10" id="KW-0863">Zinc-finger</keyword>
<dbReference type="InterPro" id="IPR001222">
    <property type="entry name" value="Znf_TFIIS"/>
</dbReference>
<keyword evidence="13" id="KW-1185">Reference proteome</keyword>
<gene>
    <name evidence="12" type="ORF">V1264_006719</name>
</gene>
<evidence type="ECO:0000256" key="3">
    <source>
        <dbReference type="ARBA" id="ARBA00022478"/>
    </source>
</evidence>
<keyword evidence="3" id="KW-0240">DNA-directed RNA polymerase</keyword>
<dbReference type="CDD" id="cd10507">
    <property type="entry name" value="Zn-ribbon_RPA12"/>
    <property type="match status" value="1"/>
</dbReference>
<comment type="caution">
    <text evidence="12">The sequence shown here is derived from an EMBL/GenBank/DDBJ whole genome shotgun (WGS) entry which is preliminary data.</text>
</comment>
<dbReference type="PROSITE" id="PS00466">
    <property type="entry name" value="ZF_TFIIS_1"/>
    <property type="match status" value="1"/>
</dbReference>
<dbReference type="GO" id="GO:0003676">
    <property type="term" value="F:nucleic acid binding"/>
    <property type="evidence" value="ECO:0007669"/>
    <property type="project" value="InterPro"/>
</dbReference>
<evidence type="ECO:0000256" key="8">
    <source>
        <dbReference type="ARBA" id="ARBA00031781"/>
    </source>
</evidence>
<evidence type="ECO:0000256" key="5">
    <source>
        <dbReference type="ARBA" id="ARBA00022771"/>
    </source>
</evidence>
<dbReference type="SMART" id="SM00440">
    <property type="entry name" value="ZnF_C2C2"/>
    <property type="match status" value="1"/>
</dbReference>
<dbReference type="PANTHER" id="PTHR11239:SF14">
    <property type="entry name" value="DNA-DIRECTED RNA POLYMERASE I SUBUNIT RPA12"/>
    <property type="match status" value="1"/>
</dbReference>
<keyword evidence="4" id="KW-0479">Metal-binding</keyword>